<evidence type="ECO:0000313" key="3">
    <source>
        <dbReference type="Proteomes" id="UP000035366"/>
    </source>
</evidence>
<proteinExistence type="predicted"/>
<dbReference type="Pfam" id="PF18228">
    <property type="entry name" value="CdiI_N"/>
    <property type="match status" value="1"/>
</dbReference>
<sequence length="117" mass="13426">MDLTYWGVERYQASWVRALKVLEGADDAVSCLISSITDPANSNFVFCWPLYRSGSVVHIQNSIIFLEGIAEDFTPDEPWNFVEPRSMINEDGNEISEWQTNMDEVREFLRSVQSWAG</sequence>
<reference evidence="2 3" key="1">
    <citation type="journal article" date="2015" name="ISME J.">
        <title>Draft Genome Sequence of Streptomyces incarnatus NRRL8089, which Produces the Nucleoside Antibiotic Sinefungin.</title>
        <authorList>
            <person name="Oshima K."/>
            <person name="Hattori M."/>
            <person name="Shimizu H."/>
            <person name="Fukuda K."/>
            <person name="Nemoto M."/>
            <person name="Inagaki K."/>
            <person name="Tamura T."/>
        </authorList>
    </citation>
    <scope>NUCLEOTIDE SEQUENCE [LARGE SCALE GENOMIC DNA]</scope>
    <source>
        <strain evidence="2 3">NRRL 8089</strain>
    </source>
</reference>
<dbReference type="InterPro" id="IPR053755">
    <property type="entry name" value="CDI_immunity_sf"/>
</dbReference>
<dbReference type="Proteomes" id="UP000035366">
    <property type="component" value="Chromosome"/>
</dbReference>
<gene>
    <name evidence="2" type="ORF">ABB07_10465</name>
</gene>
<dbReference type="EMBL" id="CP011497">
    <property type="protein sequence ID" value="AKJ10427.1"/>
    <property type="molecule type" value="Genomic_DNA"/>
</dbReference>
<evidence type="ECO:0000259" key="1">
    <source>
        <dbReference type="Pfam" id="PF18228"/>
    </source>
</evidence>
<dbReference type="InterPro" id="IPR040509">
    <property type="entry name" value="CdiI_C"/>
</dbReference>
<name>A0ABM5THF7_9ACTN</name>
<dbReference type="Gene3D" id="3.30.2450.20">
    <property type="match status" value="1"/>
</dbReference>
<protein>
    <recommendedName>
        <fullName evidence="1">CdiI C-terminal domain-containing protein</fullName>
    </recommendedName>
</protein>
<keyword evidence="3" id="KW-1185">Reference proteome</keyword>
<feature type="domain" description="CdiI C-terminal" evidence="1">
    <location>
        <begin position="1"/>
        <end position="108"/>
    </location>
</feature>
<evidence type="ECO:0000313" key="2">
    <source>
        <dbReference type="EMBL" id="AKJ10427.1"/>
    </source>
</evidence>
<accession>A0ABM5THF7</accession>
<organism evidence="2 3">
    <name type="scientific">Streptomyces incarnatus</name>
    <dbReference type="NCBI Taxonomy" id="665007"/>
    <lineage>
        <taxon>Bacteria</taxon>
        <taxon>Bacillati</taxon>
        <taxon>Actinomycetota</taxon>
        <taxon>Actinomycetes</taxon>
        <taxon>Kitasatosporales</taxon>
        <taxon>Streptomycetaceae</taxon>
        <taxon>Streptomyces</taxon>
    </lineage>
</organism>
<dbReference type="CDD" id="cd20699">
    <property type="entry name" value="CdiI_ECL-like"/>
    <property type="match status" value="1"/>
</dbReference>